<dbReference type="GO" id="GO:0005829">
    <property type="term" value="C:cytosol"/>
    <property type="evidence" value="ECO:0007669"/>
    <property type="project" value="TreeGrafter"/>
</dbReference>
<protein>
    <submittedName>
        <fullName evidence="2">Uncharacterized protein LOC114337141</fullName>
    </submittedName>
</protein>
<gene>
    <name evidence="2" type="primary">LOC114337141</name>
</gene>
<dbReference type="GO" id="GO:0030488">
    <property type="term" value="P:tRNA methylation"/>
    <property type="evidence" value="ECO:0007669"/>
    <property type="project" value="TreeGrafter"/>
</dbReference>
<dbReference type="PANTHER" id="PTHR14387">
    <property type="entry name" value="THADA/DEATH RECEPTOR INTERACTING PROTEIN"/>
    <property type="match status" value="1"/>
</dbReference>
<dbReference type="PANTHER" id="PTHR14387:SF0">
    <property type="entry name" value="DUF2428 DOMAIN-CONTAINING PROTEIN"/>
    <property type="match status" value="1"/>
</dbReference>
<sequence>MKNILESWLLQPSLNSRDNQEGINNLIYLAGIIQNHLDPLELEIASKICSSIYIDLYKNDFTVLKTLLTSKQVKINSYTCNIRKQSLWRAVWLNGLKNFQILSSKSVNREASEYSEILLWFVQFILENIDITDLNSLYLLRTLHLILNRTDIISSLISLQIINCMSRVAVSPLIGFRQLAENISTLAMRYVESTNLNIICDISLLPIRGIKTEDVVELFTDDFVKGNTKNIVEKVLLMFSTNIESKDGGFLYEKLLICTFEEWITDVWPYLFPKLQKIESEGEFFQSLRKYWIPLTVDAYKTDFYAFIKEEPIDLQLKLYITLESKKKGFLCEDEIYTFNQDTLDIVLKIVSAYRKKTTRPQSCDINLLMNLVYNNLKLYLEDDETESIKKFFSHVVFYAHSSLKKNNEDFCFFEDFIQRIHKYCCESFKTDFFQVGAQILHLLLNALKGSHEDLKLNYKLEKRDYYENGENLLFIELKNRKLWKFDEEMFPVLYSCLLSTECWSLILADLLNKHYNNFKVMDVKTLTNVLNKVLNFPNLQNTEKIINCSNLLFGQIKSNEIVQFVENITNVLLQTLGTENINEKNLFRSVLYLEILTFAKRREFIINNIEEIAEKSLEVIDYILENDYIRSLDYRSTKVVETFITRIMFFITPNLNEIWPLIDKPFTISTVIKIIQKSNMKKPVSVSADMLRQIGYKMEENENDKLLKVDLLEKTLKAINEVPDTNVLKIRRSPESRLVIHAMCISQKDPNKPLLNWTMNHLLNIISNPETEDLSLASSLHTIELLISDNRLQYQTMQYIPVIIIKCIELFKCSNWVVRNADLQLSKSLIERIYGVSMNNDCRPKSIADMFILYPQLATYFFKILSAESLDERSVIALQFFSESQVKETVFSDNIQEILECFQVFLVHIIKSYQNHYGKLAVKAYVSLCLAKDIPNIFSDIESYILTNFTEIPKNILANLYLLMQDLYEKYKISYQHCSSTKGIASIHCSWNNIVQFLRQVDSDIYDFLLMKIKPIETILKEKKFENRLWIHNNLPFLMLNANSRVICEFIEDKQFHRLPEFFQIKMLSILLQRFEQNYCTNDDLGCITNSVLKRALSTNYSEHLSMSFFNFLLIFHKNIAVKFKHQVCLSKHTYNNMLNLLYAANTFSDLPNSYFESILQNFKRNISVNEEIHNDILSVLNISYSKFPKECRLEICKIVFYLSVLKSSYVESLNLICTIVNRKYFSILDALNDFLSINTLLEILGDKTTVHTFLNYISKFLDRKDQLTHDEEFYNVESEVLVPKDFVKTILKYNCFCYKPINKNV</sequence>
<dbReference type="InParanoid" id="A0A6P7G2Z9"/>
<organism evidence="2">
    <name type="scientific">Diabrotica virgifera virgifera</name>
    <name type="common">western corn rootworm</name>
    <dbReference type="NCBI Taxonomy" id="50390"/>
    <lineage>
        <taxon>Eukaryota</taxon>
        <taxon>Metazoa</taxon>
        <taxon>Ecdysozoa</taxon>
        <taxon>Arthropoda</taxon>
        <taxon>Hexapoda</taxon>
        <taxon>Insecta</taxon>
        <taxon>Pterygota</taxon>
        <taxon>Neoptera</taxon>
        <taxon>Endopterygota</taxon>
        <taxon>Coleoptera</taxon>
        <taxon>Polyphaga</taxon>
        <taxon>Cucujiformia</taxon>
        <taxon>Chrysomeloidea</taxon>
        <taxon>Chrysomelidae</taxon>
        <taxon>Galerucinae</taxon>
        <taxon>Diabroticina</taxon>
        <taxon>Diabroticites</taxon>
        <taxon>Diabrotica</taxon>
    </lineage>
</organism>
<dbReference type="Pfam" id="PF10350">
    <property type="entry name" value="DUF2428"/>
    <property type="match status" value="1"/>
</dbReference>
<feature type="domain" description="DUF2428" evidence="1">
    <location>
        <begin position="701"/>
        <end position="817"/>
    </location>
</feature>
<evidence type="ECO:0000259" key="1">
    <source>
        <dbReference type="Pfam" id="PF10350"/>
    </source>
</evidence>
<accession>A0A6P7G2Z9</accession>
<dbReference type="InterPro" id="IPR019442">
    <property type="entry name" value="THADA/TRM732_DUF2428"/>
</dbReference>
<name>A0A6P7G2Z9_DIAVI</name>
<proteinExistence type="predicted"/>
<dbReference type="InterPro" id="IPR051954">
    <property type="entry name" value="tRNA_methyltransferase_THADA"/>
</dbReference>
<dbReference type="RefSeq" id="XP_028143339.1">
    <property type="nucleotide sequence ID" value="XM_028287538.1"/>
</dbReference>
<evidence type="ECO:0000313" key="2">
    <source>
        <dbReference type="RefSeq" id="XP_028143339.1"/>
    </source>
</evidence>
<reference evidence="2" key="1">
    <citation type="submission" date="2025-08" db="UniProtKB">
        <authorList>
            <consortium name="RefSeq"/>
        </authorList>
    </citation>
    <scope>IDENTIFICATION</scope>
    <source>
        <tissue evidence="2">Whole insect</tissue>
    </source>
</reference>